<proteinExistence type="predicted"/>
<dbReference type="OrthoDB" id="9797358at2"/>
<sequence length="149" mass="16704">MNSSTKPYLLRALYEWCNDNGHTAHIAAWVNSHTRVPMQYVRDNEIVLNIGPAAARNLTIDNEWVNFSARFSGVAHDIWIPVGHISGIFARETGEGMGFEVEPYEPGENSAAEQKQPEKRPSENRSGADEPDKTPPENGTRKKVLKFVK</sequence>
<evidence type="ECO:0000313" key="3">
    <source>
        <dbReference type="Proteomes" id="UP000004105"/>
    </source>
</evidence>
<dbReference type="RefSeq" id="WP_007341665.1">
    <property type="nucleotide sequence ID" value="NZ_GL878494.1"/>
</dbReference>
<dbReference type="InterPro" id="IPR036760">
    <property type="entry name" value="SspB-like_sf"/>
</dbReference>
<accession>F2BAI1</accession>
<dbReference type="Pfam" id="PF04386">
    <property type="entry name" value="SspB"/>
    <property type="match status" value="1"/>
</dbReference>
<comment type="caution">
    <text evidence="2">The sequence shown here is derived from an EMBL/GenBank/DDBJ whole genome shotgun (WGS) entry which is preliminary data.</text>
</comment>
<organism evidence="2 3">
    <name type="scientific">Neisseria bacilliformis ATCC BAA-1200</name>
    <dbReference type="NCBI Taxonomy" id="888742"/>
    <lineage>
        <taxon>Bacteria</taxon>
        <taxon>Pseudomonadati</taxon>
        <taxon>Pseudomonadota</taxon>
        <taxon>Betaproteobacteria</taxon>
        <taxon>Neisseriales</taxon>
        <taxon>Neisseriaceae</taxon>
        <taxon>Neisseria</taxon>
    </lineage>
</organism>
<dbReference type="SUPFAM" id="SSF101738">
    <property type="entry name" value="SspB-like"/>
    <property type="match status" value="1"/>
</dbReference>
<dbReference type="InterPro" id="IPR007481">
    <property type="entry name" value="SspB"/>
</dbReference>
<feature type="region of interest" description="Disordered" evidence="1">
    <location>
        <begin position="98"/>
        <end position="149"/>
    </location>
</feature>
<dbReference type="PANTHER" id="PTHR37486:SF1">
    <property type="entry name" value="STRINGENT STARVATION PROTEIN B"/>
    <property type="match status" value="1"/>
</dbReference>
<keyword evidence="3" id="KW-1185">Reference proteome</keyword>
<dbReference type="Proteomes" id="UP000004105">
    <property type="component" value="Unassembled WGS sequence"/>
</dbReference>
<feature type="compositionally biased region" description="Basic and acidic residues" evidence="1">
    <location>
        <begin position="115"/>
        <end position="135"/>
    </location>
</feature>
<protein>
    <submittedName>
        <fullName evidence="2">Stringent starvation protein B</fullName>
    </submittedName>
</protein>
<name>F2BAI1_9NEIS</name>
<dbReference type="HOGENOM" id="CLU_118425_1_1_4"/>
<dbReference type="PIRSF" id="PIRSF005276">
    <property type="entry name" value="SspB"/>
    <property type="match status" value="1"/>
</dbReference>
<dbReference type="AlphaFoldDB" id="F2BAI1"/>
<dbReference type="NCBIfam" id="NF008769">
    <property type="entry name" value="PRK11798.2-5"/>
    <property type="match status" value="1"/>
</dbReference>
<evidence type="ECO:0000313" key="2">
    <source>
        <dbReference type="EMBL" id="EGF11537.1"/>
    </source>
</evidence>
<dbReference type="PANTHER" id="PTHR37486">
    <property type="entry name" value="STRINGENT STARVATION PROTEIN B"/>
    <property type="match status" value="1"/>
</dbReference>
<evidence type="ECO:0000256" key="1">
    <source>
        <dbReference type="SAM" id="MobiDB-lite"/>
    </source>
</evidence>
<gene>
    <name evidence="2" type="primary">sspB</name>
    <name evidence="2" type="ORF">HMPREF9123_0653</name>
</gene>
<dbReference type="STRING" id="267212.GCA_001063965_00589"/>
<reference evidence="2 3" key="1">
    <citation type="submission" date="2011-02" db="EMBL/GenBank/DDBJ databases">
        <authorList>
            <person name="Muzny D."/>
            <person name="Qin X."/>
            <person name="Deng J."/>
            <person name="Jiang H."/>
            <person name="Liu Y."/>
            <person name="Qu J."/>
            <person name="Song X.-Z."/>
            <person name="Zhang L."/>
            <person name="Thornton R."/>
            <person name="Coyle M."/>
            <person name="Francisco L."/>
            <person name="Jackson L."/>
            <person name="Javaid M."/>
            <person name="Korchina V."/>
            <person name="Kovar C."/>
            <person name="Mata R."/>
            <person name="Mathew T."/>
            <person name="Ngo R."/>
            <person name="Nguyen L."/>
            <person name="Nguyen N."/>
            <person name="Okwuonu G."/>
            <person name="Ongeri F."/>
            <person name="Pham C."/>
            <person name="Simmons D."/>
            <person name="Wilczek-Boney K."/>
            <person name="Hale W."/>
            <person name="Jakkamsetti A."/>
            <person name="Pham P."/>
            <person name="Ruth R."/>
            <person name="San Lucas F."/>
            <person name="Warren J."/>
            <person name="Zhang J."/>
            <person name="Zhao Z."/>
            <person name="Zhou C."/>
            <person name="Zhu D."/>
            <person name="Lee S."/>
            <person name="Bess C."/>
            <person name="Blankenburg K."/>
            <person name="Forbes L."/>
            <person name="Fu Q."/>
            <person name="Gubbala S."/>
            <person name="Hirani K."/>
            <person name="Jayaseelan J.C."/>
            <person name="Lara F."/>
            <person name="Munidasa M."/>
            <person name="Palculict T."/>
            <person name="Patil S."/>
            <person name="Pu L.-L."/>
            <person name="Saada N."/>
            <person name="Tang L."/>
            <person name="Weissenberger G."/>
            <person name="Zhu Y."/>
            <person name="Hemphill L."/>
            <person name="Shang Y."/>
            <person name="Youmans B."/>
            <person name="Ayvaz T."/>
            <person name="Ross M."/>
            <person name="Santibanez J."/>
            <person name="Aqrawi P."/>
            <person name="Gross S."/>
            <person name="Joshi V."/>
            <person name="Fowler G."/>
            <person name="Nazareth L."/>
            <person name="Reid J."/>
            <person name="Worley K."/>
            <person name="Petrosino J."/>
            <person name="Highlander S."/>
            <person name="Gibbs R."/>
        </authorList>
    </citation>
    <scope>NUCLEOTIDE SEQUENCE [LARGE SCALE GENOMIC DNA]</scope>
    <source>
        <strain evidence="2 3">ATCC BAA-1200</strain>
    </source>
</reference>
<dbReference type="Gene3D" id="2.30.30.220">
    <property type="entry name" value="SspB-like"/>
    <property type="match status" value="1"/>
</dbReference>
<dbReference type="EMBL" id="AFAY01000012">
    <property type="protein sequence ID" value="EGF11537.1"/>
    <property type="molecule type" value="Genomic_DNA"/>
</dbReference>